<evidence type="ECO:0000313" key="1">
    <source>
        <dbReference type="EMBL" id="SHH46386.1"/>
    </source>
</evidence>
<dbReference type="Proteomes" id="UP000184268">
    <property type="component" value="Unassembled WGS sequence"/>
</dbReference>
<gene>
    <name evidence="1" type="ORF">SAMN02745129_2021</name>
</gene>
<dbReference type="RefSeq" id="WP_067663564.1">
    <property type="nucleotide sequence ID" value="NZ_FQXG01000003.1"/>
</dbReference>
<accession>A0A1M5T6Q3</accession>
<evidence type="ECO:0000313" key="2">
    <source>
        <dbReference type="Proteomes" id="UP000184268"/>
    </source>
</evidence>
<dbReference type="AlphaFoldDB" id="A0A1M5T6Q3"/>
<sequence>MSFPPNPFGAWTSFAGIGSRDIDAEISQCLIRFTAALALQGVAGHSGAAPGTDTSAEIGFILGHMLARRHTALDSTQVGEMTPHLPWANFNGAGSNPNSRVYQPAATAIAEQFHPNWAGLSASARHLMARNSHQILPDLKHPVSAVLAYTADGCQDGSATTSRTGGTGQALRLADHHHVPIFNAGNPDTLAMMDAYLEQVQSWCAGQGIDFNAEIEHGMQRLVPSGWRRHQEGLTMALLDGLQNPLLLLATDRKGTIESGVMERVLAGGVTNKVVLEPVSRSKRGDVLPGHLHLDGRVVDVAAICCLNDKPKAGQSLRFQHQGLYDGLKTLRNRTVGRQLIAPLPGCADGNACPATVTRMLSAGLPRSKGVRLDLH</sequence>
<dbReference type="STRING" id="299255.SAMN02745129_2021"/>
<proteinExistence type="predicted"/>
<protein>
    <submittedName>
        <fullName evidence="1">Uncharacterized protein</fullName>
    </submittedName>
</protein>
<organism evidence="1 2">
    <name type="scientific">Ferrimonas marina</name>
    <dbReference type="NCBI Taxonomy" id="299255"/>
    <lineage>
        <taxon>Bacteria</taxon>
        <taxon>Pseudomonadati</taxon>
        <taxon>Pseudomonadota</taxon>
        <taxon>Gammaproteobacteria</taxon>
        <taxon>Alteromonadales</taxon>
        <taxon>Ferrimonadaceae</taxon>
        <taxon>Ferrimonas</taxon>
    </lineage>
</organism>
<keyword evidence="2" id="KW-1185">Reference proteome</keyword>
<reference evidence="1 2" key="1">
    <citation type="submission" date="2016-11" db="EMBL/GenBank/DDBJ databases">
        <authorList>
            <person name="Jaros S."/>
            <person name="Januszkiewicz K."/>
            <person name="Wedrychowicz H."/>
        </authorList>
    </citation>
    <scope>NUCLEOTIDE SEQUENCE [LARGE SCALE GENOMIC DNA]</scope>
    <source>
        <strain evidence="1 2">DSM 16917</strain>
    </source>
</reference>
<name>A0A1M5T6Q3_9GAMM</name>
<dbReference type="EMBL" id="FQXG01000003">
    <property type="protein sequence ID" value="SHH46386.1"/>
    <property type="molecule type" value="Genomic_DNA"/>
</dbReference>
<dbReference type="OrthoDB" id="3035174at2"/>